<dbReference type="PRINTS" id="PR00153">
    <property type="entry name" value="CSAPPISMRASE"/>
</dbReference>
<protein>
    <recommendedName>
        <fullName evidence="2">PPIase cyclophilin-type domain-containing protein</fullName>
    </recommendedName>
</protein>
<evidence type="ECO:0000313" key="4">
    <source>
        <dbReference type="Proteomes" id="UP000326396"/>
    </source>
</evidence>
<dbReference type="OrthoDB" id="185373at2759"/>
<organism evidence="3 4">
    <name type="scientific">Mikania micrantha</name>
    <name type="common">bitter vine</name>
    <dbReference type="NCBI Taxonomy" id="192012"/>
    <lineage>
        <taxon>Eukaryota</taxon>
        <taxon>Viridiplantae</taxon>
        <taxon>Streptophyta</taxon>
        <taxon>Embryophyta</taxon>
        <taxon>Tracheophyta</taxon>
        <taxon>Spermatophyta</taxon>
        <taxon>Magnoliopsida</taxon>
        <taxon>eudicotyledons</taxon>
        <taxon>Gunneridae</taxon>
        <taxon>Pentapetalae</taxon>
        <taxon>asterids</taxon>
        <taxon>campanulids</taxon>
        <taxon>Asterales</taxon>
        <taxon>Asteraceae</taxon>
        <taxon>Asteroideae</taxon>
        <taxon>Heliantheae alliance</taxon>
        <taxon>Eupatorieae</taxon>
        <taxon>Mikania</taxon>
    </lineage>
</organism>
<dbReference type="Pfam" id="PF00160">
    <property type="entry name" value="Pro_isomerase"/>
    <property type="match status" value="1"/>
</dbReference>
<dbReference type="GO" id="GO:0003755">
    <property type="term" value="F:peptidyl-prolyl cis-trans isomerase activity"/>
    <property type="evidence" value="ECO:0007669"/>
    <property type="project" value="InterPro"/>
</dbReference>
<dbReference type="Gene3D" id="1.25.40.10">
    <property type="entry name" value="Tetratricopeptide repeat domain"/>
    <property type="match status" value="1"/>
</dbReference>
<evidence type="ECO:0000313" key="3">
    <source>
        <dbReference type="EMBL" id="KAD5317321.1"/>
    </source>
</evidence>
<dbReference type="PANTHER" id="PTHR11071">
    <property type="entry name" value="PEPTIDYL-PROLYL CIS-TRANS ISOMERASE"/>
    <property type="match status" value="1"/>
</dbReference>
<dbReference type="SUPFAM" id="SSF50891">
    <property type="entry name" value="Cyclophilin-like"/>
    <property type="match status" value="1"/>
</dbReference>
<dbReference type="GO" id="GO:0016018">
    <property type="term" value="F:cyclosporin A binding"/>
    <property type="evidence" value="ECO:0007669"/>
    <property type="project" value="TreeGrafter"/>
</dbReference>
<accession>A0A5N6NRH6</accession>
<gene>
    <name evidence="3" type="ORF">E3N88_17267</name>
</gene>
<dbReference type="InterPro" id="IPR011990">
    <property type="entry name" value="TPR-like_helical_dom_sf"/>
</dbReference>
<dbReference type="InterPro" id="IPR002130">
    <property type="entry name" value="Cyclophilin-type_PPIase_dom"/>
</dbReference>
<sequence length="947" mass="107949">MWSLFLSLVLFYVTLKAYYDHLILALYRRCHRRSRNQAGSTTLSESGRCSATVLGDLHPYLLGGTRSDLRRKQFQKVHRVTHVPKPSDLFEASDRSRRRIRFKTIGPLMNPSQETDFEEILRYLSRPEIDNKKSGRFVNLEVFGGAAKLMWCRLNCLRRNTVDATCKNNAFYCIACFGGFRERDPRVLTVEGSFEDFPLISRLLLESGRLFAPLLLGSSLLVGEAIHVDLVLKSTHNIGAFIDLLALMADRAHLRLDADLQSALNSHSLLLNLPEMQMRLTEIYSRLAQFPIPPPIELTEDDVSSKRIPPNPTPLCSYFSGKVYRSYLLNPFIEIQPPMGTVHVSPETLHTVIAICLKNYRYGSSVFHNIMLLRFQLRDTRLSWKGGTPHLIISDWFTLFWFMNRDFRDIKLHTENHDVLKRLQLFLKLKRLTLVDLFVNYGAMNAAQGIFNVISQRDIMTWTSMINRYIVTDETTNVLGRNAIFLYTTMRLQGVLTNEDTFKCVLPSHVVTTDLNQVISFQCHLISSKFLLKSDLATSLIDIYSNFGTLEHTLMPIDEDELKVKDFVLWSVTISCYGKHMDIMFILALSRINSSSVGCVLHPNRLALINHEVELVVPHIELAKGSCSPHVIKGFLIQVDAMSALNRTEGESIYYLQFEDEKFELQNERIGVLPMANTVPQINGSQFFITTTRTLHLDGAQVMFGKVIKRMGVLYCMEHTTTQYNASPTLDIIIETYEDISIWEDDGSFKIDVWLLVLGWSPRQSSNVADSTNAPFLLTSLSMDLPIQDPVSIQPLHWLYLLHRHLKFMVHALKPFVALYGCQPSTIIHYGKLQPSTQGFLVLHHHCNRHLSSFDMYQFLIISVTMSAPFSCHLVKPKKGPQWVDTNSLLSLFSVLHLQKSNLNGCSKLAIANGFHCCVLKAFFISLLIEPMLSTNKVCFDFASTNT</sequence>
<dbReference type="Proteomes" id="UP000326396">
    <property type="component" value="Linkage Group LG17"/>
</dbReference>
<dbReference type="InterPro" id="IPR029000">
    <property type="entry name" value="Cyclophilin-like_dom_sf"/>
</dbReference>
<evidence type="ECO:0000259" key="2">
    <source>
        <dbReference type="PROSITE" id="PS50072"/>
    </source>
</evidence>
<comment type="caution">
    <text evidence="3">The sequence shown here is derived from an EMBL/GenBank/DDBJ whole genome shotgun (WGS) entry which is preliminary data.</text>
</comment>
<dbReference type="AlphaFoldDB" id="A0A5N6NRH6"/>
<reference evidence="3 4" key="1">
    <citation type="submission" date="2019-05" db="EMBL/GenBank/DDBJ databases">
        <title>Mikania micrantha, genome provides insights into the molecular mechanism of rapid growth.</title>
        <authorList>
            <person name="Liu B."/>
        </authorList>
    </citation>
    <scope>NUCLEOTIDE SEQUENCE [LARGE SCALE GENOMIC DNA]</scope>
    <source>
        <strain evidence="3">NLD-2019</strain>
        <tissue evidence="3">Leaf</tissue>
    </source>
</reference>
<dbReference type="PANTHER" id="PTHR11071:SF541">
    <property type="entry name" value="PEPTIDYL-PROLYL CIS-TRANS ISOMERASE D"/>
    <property type="match status" value="1"/>
</dbReference>
<feature type="domain" description="PPIase cyclophilin-type" evidence="2">
    <location>
        <begin position="624"/>
        <end position="739"/>
    </location>
</feature>
<name>A0A5N6NRH6_9ASTR</name>
<dbReference type="GO" id="GO:0006457">
    <property type="term" value="P:protein folding"/>
    <property type="evidence" value="ECO:0007669"/>
    <property type="project" value="TreeGrafter"/>
</dbReference>
<comment type="similarity">
    <text evidence="1">Belongs to the cyclophilin-type PPIase family.</text>
</comment>
<dbReference type="PROSITE" id="PS50072">
    <property type="entry name" value="CSA_PPIASE_2"/>
    <property type="match status" value="1"/>
</dbReference>
<evidence type="ECO:0000256" key="1">
    <source>
        <dbReference type="ARBA" id="ARBA00007365"/>
    </source>
</evidence>
<dbReference type="Gene3D" id="2.40.100.10">
    <property type="entry name" value="Cyclophilin-like"/>
    <property type="match status" value="1"/>
</dbReference>
<dbReference type="EMBL" id="SZYD01000009">
    <property type="protein sequence ID" value="KAD5317321.1"/>
    <property type="molecule type" value="Genomic_DNA"/>
</dbReference>
<proteinExistence type="inferred from homology"/>
<dbReference type="GO" id="GO:0005737">
    <property type="term" value="C:cytoplasm"/>
    <property type="evidence" value="ECO:0007669"/>
    <property type="project" value="TreeGrafter"/>
</dbReference>
<keyword evidence="4" id="KW-1185">Reference proteome</keyword>